<evidence type="ECO:0000313" key="2">
    <source>
        <dbReference type="EMBL" id="MBE9238221.1"/>
    </source>
</evidence>
<dbReference type="Proteomes" id="UP000606776">
    <property type="component" value="Unassembled WGS sequence"/>
</dbReference>
<feature type="transmembrane region" description="Helical" evidence="1">
    <location>
        <begin position="26"/>
        <end position="44"/>
    </location>
</feature>
<proteinExistence type="predicted"/>
<keyword evidence="1" id="KW-0812">Transmembrane</keyword>
<keyword evidence="3" id="KW-1185">Reference proteome</keyword>
<dbReference type="RefSeq" id="WP_193943786.1">
    <property type="nucleotide sequence ID" value="NZ_JADEWB010000151.1"/>
</dbReference>
<sequence length="73" mass="8022">MNRQKFNAVQENFLQRRYGVSLGRRYVLAAASIMMLSVLGYSPLDNNTNLISKSSLTNTESLLAGASPKLTIS</sequence>
<keyword evidence="1" id="KW-0472">Membrane</keyword>
<keyword evidence="1" id="KW-1133">Transmembrane helix</keyword>
<dbReference type="EMBL" id="JADEWB010000151">
    <property type="protein sequence ID" value="MBE9238221.1"/>
    <property type="molecule type" value="Genomic_DNA"/>
</dbReference>
<comment type="caution">
    <text evidence="2">The sequence shown here is derived from an EMBL/GenBank/DDBJ whole genome shotgun (WGS) entry which is preliminary data.</text>
</comment>
<accession>A0ABR9VI99</accession>
<evidence type="ECO:0000256" key="1">
    <source>
        <dbReference type="SAM" id="Phobius"/>
    </source>
</evidence>
<organism evidence="2 3">
    <name type="scientific">Sphaerospermopsis aphanizomenoides LEGE 00250</name>
    <dbReference type="NCBI Taxonomy" id="2777972"/>
    <lineage>
        <taxon>Bacteria</taxon>
        <taxon>Bacillati</taxon>
        <taxon>Cyanobacteriota</taxon>
        <taxon>Cyanophyceae</taxon>
        <taxon>Nostocales</taxon>
        <taxon>Aphanizomenonaceae</taxon>
        <taxon>Sphaerospermopsis</taxon>
        <taxon>Sphaerospermopsis aphanizomenoides</taxon>
    </lineage>
</organism>
<protein>
    <submittedName>
        <fullName evidence="2">Proteinase inhibitor I4 serpin</fullName>
    </submittedName>
</protein>
<name>A0ABR9VI99_9CYAN</name>
<evidence type="ECO:0000313" key="3">
    <source>
        <dbReference type="Proteomes" id="UP000606776"/>
    </source>
</evidence>
<reference evidence="2 3" key="1">
    <citation type="submission" date="2020-10" db="EMBL/GenBank/DDBJ databases">
        <authorList>
            <person name="Castelo-Branco R."/>
            <person name="Eusebio N."/>
            <person name="Adriana R."/>
            <person name="Vieira A."/>
            <person name="Brugerolle De Fraissinette N."/>
            <person name="Rezende De Castro R."/>
            <person name="Schneider M.P."/>
            <person name="Vasconcelos V."/>
            <person name="Leao P.N."/>
        </authorList>
    </citation>
    <scope>NUCLEOTIDE SEQUENCE [LARGE SCALE GENOMIC DNA]</scope>
    <source>
        <strain evidence="2 3">LEGE 00250</strain>
    </source>
</reference>
<gene>
    <name evidence="2" type="ORF">IQ227_19875</name>
</gene>